<gene>
    <name evidence="2" type="ORF">CEXT_58331</name>
</gene>
<accession>A0AAV4RYR8</accession>
<feature type="region of interest" description="Disordered" evidence="1">
    <location>
        <begin position="1"/>
        <end position="25"/>
    </location>
</feature>
<evidence type="ECO:0000313" key="3">
    <source>
        <dbReference type="Proteomes" id="UP001054945"/>
    </source>
</evidence>
<evidence type="ECO:0000256" key="1">
    <source>
        <dbReference type="SAM" id="MobiDB-lite"/>
    </source>
</evidence>
<dbReference type="EMBL" id="BPLR01008612">
    <property type="protein sequence ID" value="GIY25986.1"/>
    <property type="molecule type" value="Genomic_DNA"/>
</dbReference>
<dbReference type="Proteomes" id="UP001054945">
    <property type="component" value="Unassembled WGS sequence"/>
</dbReference>
<protein>
    <submittedName>
        <fullName evidence="2">Uncharacterized protein</fullName>
    </submittedName>
</protein>
<organism evidence="2 3">
    <name type="scientific">Caerostris extrusa</name>
    <name type="common">Bark spider</name>
    <name type="synonym">Caerostris bankana</name>
    <dbReference type="NCBI Taxonomy" id="172846"/>
    <lineage>
        <taxon>Eukaryota</taxon>
        <taxon>Metazoa</taxon>
        <taxon>Ecdysozoa</taxon>
        <taxon>Arthropoda</taxon>
        <taxon>Chelicerata</taxon>
        <taxon>Arachnida</taxon>
        <taxon>Araneae</taxon>
        <taxon>Araneomorphae</taxon>
        <taxon>Entelegynae</taxon>
        <taxon>Araneoidea</taxon>
        <taxon>Araneidae</taxon>
        <taxon>Caerostris</taxon>
    </lineage>
</organism>
<proteinExistence type="predicted"/>
<reference evidence="2 3" key="1">
    <citation type="submission" date="2021-06" db="EMBL/GenBank/DDBJ databases">
        <title>Caerostris extrusa draft genome.</title>
        <authorList>
            <person name="Kono N."/>
            <person name="Arakawa K."/>
        </authorList>
    </citation>
    <scope>NUCLEOTIDE SEQUENCE [LARGE SCALE GENOMIC DNA]</scope>
</reference>
<sequence>MERPTHVEGGPSPRDRKALSTTPPLPVSCRQVKVSRMRKGVHRCIQCTRVSGFVAREPCVIVRPPLHPQTKYRRRERKKKKEEKNRTMLIGEIPISSSIRSGLEALMNALFAEKPIVQGHRSQRIVSCQPK</sequence>
<comment type="caution">
    <text evidence="2">The sequence shown here is derived from an EMBL/GenBank/DDBJ whole genome shotgun (WGS) entry which is preliminary data.</text>
</comment>
<name>A0AAV4RYR8_CAEEX</name>
<dbReference type="AlphaFoldDB" id="A0AAV4RYR8"/>
<keyword evidence="3" id="KW-1185">Reference proteome</keyword>
<evidence type="ECO:0000313" key="2">
    <source>
        <dbReference type="EMBL" id="GIY25986.1"/>
    </source>
</evidence>